<evidence type="ECO:0000313" key="2">
    <source>
        <dbReference type="EMBL" id="CCG86092.1"/>
    </source>
</evidence>
<feature type="transmembrane region" description="Helical" evidence="1">
    <location>
        <begin position="17"/>
        <end position="34"/>
    </location>
</feature>
<protein>
    <recommendedName>
        <fullName evidence="4">Toxin CptA</fullName>
    </recommendedName>
</protein>
<dbReference type="InterPro" id="IPR009883">
    <property type="entry name" value="YgfX"/>
</dbReference>
<keyword evidence="1" id="KW-0812">Transmembrane</keyword>
<name>V5Z492_9GAMM</name>
<dbReference type="Pfam" id="PF07254">
    <property type="entry name" value="Cpta_toxin"/>
    <property type="match status" value="1"/>
</dbReference>
<accession>V5Z492</accession>
<evidence type="ECO:0008006" key="4">
    <source>
        <dbReference type="Google" id="ProtNLM"/>
    </source>
</evidence>
<dbReference type="Proteomes" id="UP000018217">
    <property type="component" value="Unassembled WGS sequence"/>
</dbReference>
<keyword evidence="1" id="KW-1133">Transmembrane helix</keyword>
<dbReference type="STRING" id="1161919.EPIR_0727"/>
<dbReference type="OrthoDB" id="7060796at2"/>
<dbReference type="EMBL" id="CAHS01000006">
    <property type="protein sequence ID" value="CCG86092.1"/>
    <property type="molecule type" value="Genomic_DNA"/>
</dbReference>
<dbReference type="AlphaFoldDB" id="V5Z492"/>
<comment type="caution">
    <text evidence="2">The sequence shown here is derived from an EMBL/GenBank/DDBJ whole genome shotgun (WGS) entry which is preliminary data.</text>
</comment>
<keyword evidence="1" id="KW-0472">Membrane</keyword>
<proteinExistence type="predicted"/>
<keyword evidence="3" id="KW-1185">Reference proteome</keyword>
<reference evidence="2 3" key="1">
    <citation type="journal article" date="2013" name="Syst. Appl. Microbiol.">
        <title>Phylogenetic position and virulence apparatus of the pear flower necrosis pathogen Erwinia piriflorinigrans CFBP 5888T as assessed by comparative genomics.</title>
        <authorList>
            <person name="Smits T.H."/>
            <person name="Rezzonico F."/>
            <person name="Lopez M.M."/>
            <person name="Blom J."/>
            <person name="Goesmann A."/>
            <person name="Frey J.E."/>
            <person name="Duffy B."/>
        </authorList>
    </citation>
    <scope>NUCLEOTIDE SEQUENCE [LARGE SCALE GENOMIC DNA]</scope>
    <source>
        <strain evidence="3">CFBP5888</strain>
    </source>
</reference>
<sequence length="137" mass="15892">MVLWQCELRQSKLAQRLSLILHGVVMLALLFASWPVSAIPVRMLLLALVLLDCLGSLRRIHRRQGGIALLGGHALRWRQREWRIISRPWLTRHAILLSLRDAKGAREQLWLFADGMESSSWRCLRLQLLIDKEPDNQ</sequence>
<dbReference type="RefSeq" id="WP_023653922.1">
    <property type="nucleotide sequence ID" value="NZ_CAHS01000006.1"/>
</dbReference>
<gene>
    <name evidence="2" type="ORF">EPIR_0727</name>
</gene>
<evidence type="ECO:0000256" key="1">
    <source>
        <dbReference type="SAM" id="Phobius"/>
    </source>
</evidence>
<evidence type="ECO:0000313" key="3">
    <source>
        <dbReference type="Proteomes" id="UP000018217"/>
    </source>
</evidence>
<organism evidence="2 3">
    <name type="scientific">Erwinia piriflorinigrans CFBP 5888</name>
    <dbReference type="NCBI Taxonomy" id="1161919"/>
    <lineage>
        <taxon>Bacteria</taxon>
        <taxon>Pseudomonadati</taxon>
        <taxon>Pseudomonadota</taxon>
        <taxon>Gammaproteobacteria</taxon>
        <taxon>Enterobacterales</taxon>
        <taxon>Erwiniaceae</taxon>
        <taxon>Erwinia</taxon>
    </lineage>
</organism>
<dbReference type="PIRSF" id="PIRSF020653">
    <property type="entry name" value="UCP020653"/>
    <property type="match status" value="1"/>
</dbReference>